<proteinExistence type="predicted"/>
<reference evidence="1 2" key="1">
    <citation type="journal article" date="2023" name="G3 (Bethesda)">
        <title>A chromosome-length genome assembly and annotation of blackberry (Rubus argutus, cv. 'Hillquist').</title>
        <authorList>
            <person name="Bruna T."/>
            <person name="Aryal R."/>
            <person name="Dudchenko O."/>
            <person name="Sargent D.J."/>
            <person name="Mead D."/>
            <person name="Buti M."/>
            <person name="Cavallini A."/>
            <person name="Hytonen T."/>
            <person name="Andres J."/>
            <person name="Pham M."/>
            <person name="Weisz D."/>
            <person name="Mascagni F."/>
            <person name="Usai G."/>
            <person name="Natali L."/>
            <person name="Bassil N."/>
            <person name="Fernandez G.E."/>
            <person name="Lomsadze A."/>
            <person name="Armour M."/>
            <person name="Olukolu B."/>
            <person name="Poorten T."/>
            <person name="Britton C."/>
            <person name="Davik J."/>
            <person name="Ashrafi H."/>
            <person name="Aiden E.L."/>
            <person name="Borodovsky M."/>
            <person name="Worthington M."/>
        </authorList>
    </citation>
    <scope>NUCLEOTIDE SEQUENCE [LARGE SCALE GENOMIC DNA]</scope>
    <source>
        <strain evidence="1">PI 553951</strain>
    </source>
</reference>
<organism evidence="1 2">
    <name type="scientific">Rubus argutus</name>
    <name type="common">Southern blackberry</name>
    <dbReference type="NCBI Taxonomy" id="59490"/>
    <lineage>
        <taxon>Eukaryota</taxon>
        <taxon>Viridiplantae</taxon>
        <taxon>Streptophyta</taxon>
        <taxon>Embryophyta</taxon>
        <taxon>Tracheophyta</taxon>
        <taxon>Spermatophyta</taxon>
        <taxon>Magnoliopsida</taxon>
        <taxon>eudicotyledons</taxon>
        <taxon>Gunneridae</taxon>
        <taxon>Pentapetalae</taxon>
        <taxon>rosids</taxon>
        <taxon>fabids</taxon>
        <taxon>Rosales</taxon>
        <taxon>Rosaceae</taxon>
        <taxon>Rosoideae</taxon>
        <taxon>Rosoideae incertae sedis</taxon>
        <taxon>Rubus</taxon>
    </lineage>
</organism>
<evidence type="ECO:0000313" key="2">
    <source>
        <dbReference type="Proteomes" id="UP001457282"/>
    </source>
</evidence>
<comment type="caution">
    <text evidence="1">The sequence shown here is derived from an EMBL/GenBank/DDBJ whole genome shotgun (WGS) entry which is preliminary data.</text>
</comment>
<sequence>MWRRGMRCGQTASLERVTRRRRCGEASSDEMLWALRDRARLDGQSSEGVDADWALVTTPRAGEIRQRW</sequence>
<dbReference type="Proteomes" id="UP001457282">
    <property type="component" value="Unassembled WGS sequence"/>
</dbReference>
<evidence type="ECO:0008006" key="3">
    <source>
        <dbReference type="Google" id="ProtNLM"/>
    </source>
</evidence>
<name>A0AAW1VPL9_RUBAR</name>
<keyword evidence="2" id="KW-1185">Reference proteome</keyword>
<gene>
    <name evidence="1" type="ORF">M0R45_000318</name>
</gene>
<dbReference type="EMBL" id="JBEDUW010000157">
    <property type="protein sequence ID" value="KAK9905296.1"/>
    <property type="molecule type" value="Genomic_DNA"/>
</dbReference>
<evidence type="ECO:0000313" key="1">
    <source>
        <dbReference type="EMBL" id="KAK9905296.1"/>
    </source>
</evidence>
<protein>
    <recommendedName>
        <fullName evidence="3">MHC class I antigen</fullName>
    </recommendedName>
</protein>
<accession>A0AAW1VPL9</accession>
<dbReference type="AlphaFoldDB" id="A0AAW1VPL9"/>